<proteinExistence type="predicted"/>
<organism evidence="1">
    <name type="scientific">Anguilla anguilla</name>
    <name type="common">European freshwater eel</name>
    <name type="synonym">Muraena anguilla</name>
    <dbReference type="NCBI Taxonomy" id="7936"/>
    <lineage>
        <taxon>Eukaryota</taxon>
        <taxon>Metazoa</taxon>
        <taxon>Chordata</taxon>
        <taxon>Craniata</taxon>
        <taxon>Vertebrata</taxon>
        <taxon>Euteleostomi</taxon>
        <taxon>Actinopterygii</taxon>
        <taxon>Neopterygii</taxon>
        <taxon>Teleostei</taxon>
        <taxon>Anguilliformes</taxon>
        <taxon>Anguillidae</taxon>
        <taxon>Anguilla</taxon>
    </lineage>
</organism>
<name>A0A0E9SVZ0_ANGAN</name>
<reference evidence="1" key="1">
    <citation type="submission" date="2014-11" db="EMBL/GenBank/DDBJ databases">
        <authorList>
            <person name="Amaro Gonzalez C."/>
        </authorList>
    </citation>
    <scope>NUCLEOTIDE SEQUENCE</scope>
</reference>
<accession>A0A0E9SVZ0</accession>
<evidence type="ECO:0000313" key="1">
    <source>
        <dbReference type="EMBL" id="JAH44800.1"/>
    </source>
</evidence>
<dbReference type="EMBL" id="GBXM01063777">
    <property type="protein sequence ID" value="JAH44800.1"/>
    <property type="molecule type" value="Transcribed_RNA"/>
</dbReference>
<reference evidence="1" key="2">
    <citation type="journal article" date="2015" name="Fish Shellfish Immunol.">
        <title>Early steps in the European eel (Anguilla anguilla)-Vibrio vulnificus interaction in the gills: Role of the RtxA13 toxin.</title>
        <authorList>
            <person name="Callol A."/>
            <person name="Pajuelo D."/>
            <person name="Ebbesson L."/>
            <person name="Teles M."/>
            <person name="MacKenzie S."/>
            <person name="Amaro C."/>
        </authorList>
    </citation>
    <scope>NUCLEOTIDE SEQUENCE</scope>
</reference>
<sequence length="57" mass="6862">MCIVDRRQQASWPSRFLSVPHSACYRQLSLWLFWLCIASPHWNQSFGLIDYMLVFQK</sequence>
<protein>
    <submittedName>
        <fullName evidence="1">Uncharacterized protein</fullName>
    </submittedName>
</protein>
<dbReference type="AlphaFoldDB" id="A0A0E9SVZ0"/>